<organism evidence="9 10">
    <name type="scientific">Burkholderia gladioli</name>
    <name type="common">Pseudomonas marginata</name>
    <name type="synonym">Phytomonas marginata</name>
    <dbReference type="NCBI Taxonomy" id="28095"/>
    <lineage>
        <taxon>Bacteria</taxon>
        <taxon>Pseudomonadati</taxon>
        <taxon>Pseudomonadota</taxon>
        <taxon>Betaproteobacteria</taxon>
        <taxon>Burkholderiales</taxon>
        <taxon>Burkholderiaceae</taxon>
        <taxon>Burkholderia</taxon>
    </lineage>
</organism>
<dbReference type="InterPro" id="IPR022169">
    <property type="entry name" value="DUF3701"/>
</dbReference>
<dbReference type="InterPro" id="IPR044068">
    <property type="entry name" value="CB"/>
</dbReference>
<evidence type="ECO:0000259" key="8">
    <source>
        <dbReference type="PROSITE" id="PS51900"/>
    </source>
</evidence>
<feature type="domain" description="Tyr recombinase" evidence="7">
    <location>
        <begin position="436"/>
        <end position="651"/>
    </location>
</feature>
<dbReference type="CDD" id="cd00397">
    <property type="entry name" value="DNA_BRE_C"/>
    <property type="match status" value="1"/>
</dbReference>
<dbReference type="InterPro" id="IPR011010">
    <property type="entry name" value="DNA_brk_join_enz"/>
</dbReference>
<reference evidence="9 10" key="1">
    <citation type="submission" date="2014-04" db="EMBL/GenBank/DDBJ databases">
        <authorList>
            <person name="Bishop-Lilly K.A."/>
            <person name="Broomall S.M."/>
            <person name="Chain P.S."/>
            <person name="Chertkov O."/>
            <person name="Coyne S.R."/>
            <person name="Daligault H.E."/>
            <person name="Davenport K.W."/>
            <person name="Erkkila T."/>
            <person name="Frey K.G."/>
            <person name="Gibbons H.S."/>
            <person name="Gu W."/>
            <person name="Jaissle J."/>
            <person name="Johnson S.L."/>
            <person name="Koroleva G.I."/>
            <person name="Ladner J.T."/>
            <person name="Lo C.-C."/>
            <person name="Minogue T.D."/>
            <person name="Munk C."/>
            <person name="Palacios G.F."/>
            <person name="Redden C.L."/>
            <person name="Rosenzweig C.N."/>
            <person name="Scholz M.B."/>
            <person name="Teshima H."/>
            <person name="Xu Y."/>
        </authorList>
    </citation>
    <scope>NUCLEOTIDE SEQUENCE [LARGE SCALE GENOMIC DNA]</scope>
    <source>
        <strain evidence="10">gladioli</strain>
    </source>
</reference>
<dbReference type="Gene3D" id="1.10.150.130">
    <property type="match status" value="1"/>
</dbReference>
<dbReference type="InterPro" id="IPR050090">
    <property type="entry name" value="Tyrosine_recombinase_XerCD"/>
</dbReference>
<dbReference type="InterPro" id="IPR002104">
    <property type="entry name" value="Integrase_catalytic"/>
</dbReference>
<dbReference type="Gene3D" id="1.10.443.10">
    <property type="entry name" value="Intergrase catalytic core"/>
    <property type="match status" value="1"/>
</dbReference>
<dbReference type="SUPFAM" id="SSF56349">
    <property type="entry name" value="DNA breaking-rejoining enzymes"/>
    <property type="match status" value="1"/>
</dbReference>
<feature type="domain" description="Core-binding (CB)" evidence="8">
    <location>
        <begin position="297"/>
        <end position="405"/>
    </location>
</feature>
<sequence>MMRRLRDKSDMPLLHLTHAHFALYRAYLEGFEEQRLHAHYGAPGTHVRITRRTLATLRDTLTIAARRAGDIDAAHLLRLRPGSSPAEAHAGAGQGEPGAAPVPPTLDAFRDQVDPDHVYSERDLLALYLEQFPPARSPAIDRKVARNRRLRERQDAALTRMEAALVEVPRPDHLLEGWFAPALVERLAAVGVMTFDQLLGLIRRPRQRWYTAVPRLGAVGAERIVAFVDQHAESLGYLSPLAMTPRRQLPAGHPALQPVARAPADVAPLEALRVPAELDGSAGLNRAPVPAHQAELNTDLQAVRAWIEVRGARSEATRRAYRRVAERLLLWAIVAKGKPLSSLNTMDAADYLERFLADPQPAERWIGRGRVERFDPAWRPFAGPLSARSRDTARRILTAMGAWLVRQQYLRVNPFDGLAAAAPVPIDTAGRTLTHAQWRYVLQTVWQPDRALGAAPDRSDAARADRVRMQRDAFVLLLAYATGMRRAELAAATTGDLTRKALDGALADAYVLRVDGKGRRRREVPMPAKLLDLLRAELRARAEPLALETAPADTPLVAHVVTGAALHPNTIGTLFKQIFARAAEQLEVNYPGAAEDLRRASTHWLRHTFANHGLDAGADIRDMQALLGHASLATTTHCTKGDGVRQYQTVESFFNAALEGAGAPGPAAAAATDEADAADGDHGAGPASRPRCVAVHVTLRVAPKRDGGRGRARVLDRIAREVLAGFSPSARPGDVAVLQVPFESEDEFDRQVDDLMVAIALIAEQHRYTSDSETWAVVDGERWRW</sequence>
<evidence type="ECO:0000259" key="7">
    <source>
        <dbReference type="PROSITE" id="PS51898"/>
    </source>
</evidence>
<dbReference type="Proteomes" id="UP000029590">
    <property type="component" value="Unassembled WGS sequence"/>
</dbReference>
<feature type="region of interest" description="Disordered" evidence="6">
    <location>
        <begin position="83"/>
        <end position="106"/>
    </location>
</feature>
<dbReference type="Pfam" id="PF00589">
    <property type="entry name" value="Phage_integrase"/>
    <property type="match status" value="1"/>
</dbReference>
<dbReference type="KEGG" id="bgo:BM43_7494"/>
<gene>
    <name evidence="9" type="ORF">DM48_3366</name>
</gene>
<evidence type="ECO:0000256" key="2">
    <source>
        <dbReference type="ARBA" id="ARBA00022908"/>
    </source>
</evidence>
<evidence type="ECO:0000256" key="4">
    <source>
        <dbReference type="ARBA" id="ARBA00023172"/>
    </source>
</evidence>
<dbReference type="EMBL" id="JPGG01000015">
    <property type="protein sequence ID" value="KGC17374.1"/>
    <property type="molecule type" value="Genomic_DNA"/>
</dbReference>
<evidence type="ECO:0000256" key="3">
    <source>
        <dbReference type="ARBA" id="ARBA00023125"/>
    </source>
</evidence>
<name>A0AAW3F867_BURGA</name>
<comment type="caution">
    <text evidence="9">The sequence shown here is derived from an EMBL/GenBank/DDBJ whole genome shotgun (WGS) entry which is preliminary data.</text>
</comment>
<protein>
    <submittedName>
        <fullName evidence="9">Phage integrase family protein</fullName>
    </submittedName>
</protein>
<keyword evidence="3 5" id="KW-0238">DNA-binding</keyword>
<evidence type="ECO:0000256" key="5">
    <source>
        <dbReference type="PROSITE-ProRule" id="PRU01248"/>
    </source>
</evidence>
<evidence type="ECO:0000256" key="1">
    <source>
        <dbReference type="ARBA" id="ARBA00008857"/>
    </source>
</evidence>
<dbReference type="InterPro" id="IPR010998">
    <property type="entry name" value="Integrase_recombinase_N"/>
</dbReference>
<comment type="similarity">
    <text evidence="1">Belongs to the 'phage' integrase family.</text>
</comment>
<keyword evidence="4" id="KW-0233">DNA recombination</keyword>
<dbReference type="PROSITE" id="PS51898">
    <property type="entry name" value="TYR_RECOMBINASE"/>
    <property type="match status" value="1"/>
</dbReference>
<dbReference type="InterPro" id="IPR013762">
    <property type="entry name" value="Integrase-like_cat_sf"/>
</dbReference>
<evidence type="ECO:0000256" key="6">
    <source>
        <dbReference type="SAM" id="MobiDB-lite"/>
    </source>
</evidence>
<dbReference type="AlphaFoldDB" id="A0AAW3F867"/>
<feature type="region of interest" description="Disordered" evidence="6">
    <location>
        <begin position="664"/>
        <end position="689"/>
    </location>
</feature>
<dbReference type="Pfam" id="PF12482">
    <property type="entry name" value="DUF3701"/>
    <property type="match status" value="1"/>
</dbReference>
<keyword evidence="2" id="KW-0229">DNA integration</keyword>
<evidence type="ECO:0000313" key="9">
    <source>
        <dbReference type="EMBL" id="KGC17374.1"/>
    </source>
</evidence>
<dbReference type="GO" id="GO:0015074">
    <property type="term" value="P:DNA integration"/>
    <property type="evidence" value="ECO:0007669"/>
    <property type="project" value="UniProtKB-KW"/>
</dbReference>
<dbReference type="GO" id="GO:0006310">
    <property type="term" value="P:DNA recombination"/>
    <property type="evidence" value="ECO:0007669"/>
    <property type="project" value="UniProtKB-KW"/>
</dbReference>
<dbReference type="GO" id="GO:0003677">
    <property type="term" value="F:DNA binding"/>
    <property type="evidence" value="ECO:0007669"/>
    <property type="project" value="UniProtKB-UniRule"/>
</dbReference>
<dbReference type="PROSITE" id="PS51900">
    <property type="entry name" value="CB"/>
    <property type="match status" value="1"/>
</dbReference>
<accession>A0AAW3F867</accession>
<proteinExistence type="inferred from homology"/>
<dbReference type="PANTHER" id="PTHR30349:SF41">
    <property type="entry name" value="INTEGRASE_RECOMBINASE PROTEIN MJ0367-RELATED"/>
    <property type="match status" value="1"/>
</dbReference>
<evidence type="ECO:0000313" key="10">
    <source>
        <dbReference type="Proteomes" id="UP000029590"/>
    </source>
</evidence>
<dbReference type="PANTHER" id="PTHR30349">
    <property type="entry name" value="PHAGE INTEGRASE-RELATED"/>
    <property type="match status" value="1"/>
</dbReference>